<reference evidence="2" key="2">
    <citation type="submission" date="2023-01" db="EMBL/GenBank/DDBJ databases">
        <authorList>
            <person name="Petersen C."/>
        </authorList>
    </citation>
    <scope>NUCLEOTIDE SEQUENCE</scope>
    <source>
        <strain evidence="2">IBT 12815</strain>
    </source>
</reference>
<comment type="caution">
    <text evidence="2">The sequence shown here is derived from an EMBL/GenBank/DDBJ whole genome shotgun (WGS) entry which is preliminary data.</text>
</comment>
<dbReference type="EMBL" id="JAQJAE010000003">
    <property type="protein sequence ID" value="KAJ5602461.1"/>
    <property type="molecule type" value="Genomic_DNA"/>
</dbReference>
<dbReference type="RefSeq" id="XP_056752259.1">
    <property type="nucleotide sequence ID" value="XM_056896474.1"/>
</dbReference>
<dbReference type="AlphaFoldDB" id="A0AAD6E628"/>
<evidence type="ECO:0000256" key="1">
    <source>
        <dbReference type="SAM" id="MobiDB-lite"/>
    </source>
</evidence>
<organism evidence="2 3">
    <name type="scientific">Penicillium hordei</name>
    <dbReference type="NCBI Taxonomy" id="40994"/>
    <lineage>
        <taxon>Eukaryota</taxon>
        <taxon>Fungi</taxon>
        <taxon>Dikarya</taxon>
        <taxon>Ascomycota</taxon>
        <taxon>Pezizomycotina</taxon>
        <taxon>Eurotiomycetes</taxon>
        <taxon>Eurotiomycetidae</taxon>
        <taxon>Eurotiales</taxon>
        <taxon>Aspergillaceae</taxon>
        <taxon>Penicillium</taxon>
    </lineage>
</organism>
<feature type="compositionally biased region" description="Low complexity" evidence="1">
    <location>
        <begin position="439"/>
        <end position="451"/>
    </location>
</feature>
<name>A0AAD6E628_9EURO</name>
<feature type="region of interest" description="Disordered" evidence="1">
    <location>
        <begin position="366"/>
        <end position="458"/>
    </location>
</feature>
<keyword evidence="3" id="KW-1185">Reference proteome</keyword>
<reference evidence="2" key="1">
    <citation type="journal article" date="2023" name="IMA Fungus">
        <title>Comparative genomic study of the Penicillium genus elucidates a diverse pangenome and 15 lateral gene transfer events.</title>
        <authorList>
            <person name="Petersen C."/>
            <person name="Sorensen T."/>
            <person name="Nielsen M.R."/>
            <person name="Sondergaard T.E."/>
            <person name="Sorensen J.L."/>
            <person name="Fitzpatrick D.A."/>
            <person name="Frisvad J.C."/>
            <person name="Nielsen K.L."/>
        </authorList>
    </citation>
    <scope>NUCLEOTIDE SEQUENCE</scope>
    <source>
        <strain evidence="2">IBT 12815</strain>
    </source>
</reference>
<accession>A0AAD6E628</accession>
<sequence length="622" mass="67987">MKAEERDPPLHSPVLQHISLLINPSSELRSPIALSMSEKKARRRSKIKRWLRSWVFTPLGNVRIGLIDKVDRKRRRISGELNQIVSGALTDRYPCRFFGDCNDRGSTPVRRSLLENEFESLVDLVVPMSARSESARQQSSRLDLCVANGSVVDGGEPAVATTLPKSPHDAGGSWGGDEHSVLRIMNPDISWLDSEDEKSEESGPMSVIEVDRNVYELSAVGGKSPDLAVELSEENQSGKSPALVVESGVQMASPLVIEEMAPQLPDLYFIHQPDPPLCCLITSALRDSNSSVLFENGICFCEHSSHGTQPISRSSARRDKPPMNTMEFLIRQTQRRRSTILNNAYISPYVPLQLRPLQIRKASNATSTNTQNYAQSPIPAETSHDATPPVQNPSSSLCCKIQHGPLPPPPPPPATSSTSSTHFSSFGPAGPSSQAPDISSTTPSASALASPIDIPQYPNRPTSMCGSCLARRHRSLHSHPYHRRGDNSPQFGNSPLPYPLSPQESTRLPPRVDGLPALLRAGWQCRHCPTRRSGIVSPPVLVGPRPRVQVLDRVSASFLDSAPDSPWAGPVSPMGFYAASEDELPLSNESHRFDETIDSSGLEMCLIAGSRAQSRRYRRGAN</sequence>
<feature type="region of interest" description="Disordered" evidence="1">
    <location>
        <begin position="478"/>
        <end position="505"/>
    </location>
</feature>
<feature type="compositionally biased region" description="Polar residues" evidence="1">
    <location>
        <begin position="366"/>
        <end position="375"/>
    </location>
</feature>
<dbReference type="GeneID" id="81586716"/>
<proteinExistence type="predicted"/>
<evidence type="ECO:0000313" key="3">
    <source>
        <dbReference type="Proteomes" id="UP001213799"/>
    </source>
</evidence>
<gene>
    <name evidence="2" type="ORF">N7537_005417</name>
</gene>
<protein>
    <submittedName>
        <fullName evidence="2">Uncharacterized protein</fullName>
    </submittedName>
</protein>
<feature type="compositionally biased region" description="Pro residues" evidence="1">
    <location>
        <begin position="405"/>
        <end position="414"/>
    </location>
</feature>
<dbReference type="Proteomes" id="UP001213799">
    <property type="component" value="Unassembled WGS sequence"/>
</dbReference>
<feature type="compositionally biased region" description="Low complexity" evidence="1">
    <location>
        <begin position="415"/>
        <end position="428"/>
    </location>
</feature>
<evidence type="ECO:0000313" key="2">
    <source>
        <dbReference type="EMBL" id="KAJ5602461.1"/>
    </source>
</evidence>